<keyword evidence="1" id="KW-1133">Transmembrane helix</keyword>
<sequence length="81" mass="9430">MMNWGYQYLFNILITILYCGMFNGNGHTYYAFRGNYTNLTELPIDTDSFDVFQDGIFEIFLNNLTTTICKPEKILPIITIV</sequence>
<reference evidence="3" key="1">
    <citation type="submission" date="2022-11" db="UniProtKB">
        <authorList>
            <consortium name="WormBaseParasite"/>
        </authorList>
    </citation>
    <scope>IDENTIFICATION</scope>
</reference>
<keyword evidence="1" id="KW-0472">Membrane</keyword>
<protein>
    <submittedName>
        <fullName evidence="3">Uncharacterized protein</fullName>
    </submittedName>
</protein>
<accession>A0A915KW15</accession>
<organism evidence="2 3">
    <name type="scientific">Romanomermis culicivorax</name>
    <name type="common">Nematode worm</name>
    <dbReference type="NCBI Taxonomy" id="13658"/>
    <lineage>
        <taxon>Eukaryota</taxon>
        <taxon>Metazoa</taxon>
        <taxon>Ecdysozoa</taxon>
        <taxon>Nematoda</taxon>
        <taxon>Enoplea</taxon>
        <taxon>Dorylaimia</taxon>
        <taxon>Mermithida</taxon>
        <taxon>Mermithoidea</taxon>
        <taxon>Mermithidae</taxon>
        <taxon>Romanomermis</taxon>
    </lineage>
</organism>
<dbReference type="WBParaSite" id="nRc.2.0.1.t41735-RA">
    <property type="protein sequence ID" value="nRc.2.0.1.t41735-RA"/>
    <property type="gene ID" value="nRc.2.0.1.g41735"/>
</dbReference>
<evidence type="ECO:0000256" key="1">
    <source>
        <dbReference type="SAM" id="Phobius"/>
    </source>
</evidence>
<dbReference type="AlphaFoldDB" id="A0A915KW15"/>
<evidence type="ECO:0000313" key="3">
    <source>
        <dbReference type="WBParaSite" id="nRc.2.0.1.t41735-RA"/>
    </source>
</evidence>
<dbReference type="Proteomes" id="UP000887565">
    <property type="component" value="Unplaced"/>
</dbReference>
<keyword evidence="2" id="KW-1185">Reference proteome</keyword>
<name>A0A915KW15_ROMCU</name>
<feature type="transmembrane region" description="Helical" evidence="1">
    <location>
        <begin position="6"/>
        <end position="24"/>
    </location>
</feature>
<keyword evidence="1" id="KW-0812">Transmembrane</keyword>
<evidence type="ECO:0000313" key="2">
    <source>
        <dbReference type="Proteomes" id="UP000887565"/>
    </source>
</evidence>
<proteinExistence type="predicted"/>